<feature type="domain" description="Thioredoxin-like fold" evidence="7">
    <location>
        <begin position="48"/>
        <end position="212"/>
    </location>
</feature>
<dbReference type="OrthoDB" id="4135024at2"/>
<evidence type="ECO:0000259" key="7">
    <source>
        <dbReference type="Pfam" id="PF13462"/>
    </source>
</evidence>
<accession>A0A101NAD6</accession>
<evidence type="ECO:0000256" key="4">
    <source>
        <dbReference type="ARBA" id="ARBA00023157"/>
    </source>
</evidence>
<evidence type="ECO:0000256" key="5">
    <source>
        <dbReference type="ARBA" id="ARBA00023284"/>
    </source>
</evidence>
<feature type="chain" id="PRO_5038491753" description="Thioredoxin-like fold domain-containing protein" evidence="6">
    <location>
        <begin position="22"/>
        <end position="255"/>
    </location>
</feature>
<evidence type="ECO:0000256" key="2">
    <source>
        <dbReference type="ARBA" id="ARBA00022729"/>
    </source>
</evidence>
<keyword evidence="5" id="KW-0676">Redox-active center</keyword>
<dbReference type="Proteomes" id="UP000053039">
    <property type="component" value="Unassembled WGS sequence"/>
</dbReference>
<gene>
    <name evidence="8" type="ORF">AQI94_06385</name>
</gene>
<evidence type="ECO:0000313" key="9">
    <source>
        <dbReference type="Proteomes" id="UP000053039"/>
    </source>
</evidence>
<evidence type="ECO:0000256" key="1">
    <source>
        <dbReference type="ARBA" id="ARBA00005791"/>
    </source>
</evidence>
<dbReference type="SUPFAM" id="SSF52833">
    <property type="entry name" value="Thioredoxin-like"/>
    <property type="match status" value="1"/>
</dbReference>
<dbReference type="GO" id="GO:0016491">
    <property type="term" value="F:oxidoreductase activity"/>
    <property type="evidence" value="ECO:0007669"/>
    <property type="project" value="UniProtKB-KW"/>
</dbReference>
<dbReference type="EMBL" id="LMWM01000007">
    <property type="protein sequence ID" value="KUM89545.1"/>
    <property type="molecule type" value="Genomic_DNA"/>
</dbReference>
<organism evidence="8 9">
    <name type="scientific">Streptomyces pseudovenezuelae</name>
    <dbReference type="NCBI Taxonomy" id="67350"/>
    <lineage>
        <taxon>Bacteria</taxon>
        <taxon>Bacillati</taxon>
        <taxon>Actinomycetota</taxon>
        <taxon>Actinomycetes</taxon>
        <taxon>Kitasatosporales</taxon>
        <taxon>Streptomycetaceae</taxon>
        <taxon>Streptomyces</taxon>
        <taxon>Streptomyces aurantiacus group</taxon>
    </lineage>
</organism>
<dbReference type="PANTHER" id="PTHR13887">
    <property type="entry name" value="GLUTATHIONE S-TRANSFERASE KAPPA"/>
    <property type="match status" value="1"/>
</dbReference>
<dbReference type="PANTHER" id="PTHR13887:SF14">
    <property type="entry name" value="DISULFIDE BOND FORMATION PROTEIN D"/>
    <property type="match status" value="1"/>
</dbReference>
<dbReference type="AlphaFoldDB" id="A0A101NAD6"/>
<name>A0A101NAD6_9ACTN</name>
<feature type="signal peptide" evidence="6">
    <location>
        <begin position="1"/>
        <end position="21"/>
    </location>
</feature>
<keyword evidence="4" id="KW-1015">Disulfide bond</keyword>
<protein>
    <recommendedName>
        <fullName evidence="7">Thioredoxin-like fold domain-containing protein</fullName>
    </recommendedName>
</protein>
<evidence type="ECO:0000256" key="3">
    <source>
        <dbReference type="ARBA" id="ARBA00023002"/>
    </source>
</evidence>
<dbReference type="Pfam" id="PF13462">
    <property type="entry name" value="Thioredoxin_4"/>
    <property type="match status" value="1"/>
</dbReference>
<dbReference type="RefSeq" id="WP_051832827.1">
    <property type="nucleotide sequence ID" value="NZ_KQ948144.1"/>
</dbReference>
<keyword evidence="2 6" id="KW-0732">Signal</keyword>
<dbReference type="CDD" id="cd02972">
    <property type="entry name" value="DsbA_family"/>
    <property type="match status" value="1"/>
</dbReference>
<evidence type="ECO:0000313" key="8">
    <source>
        <dbReference type="EMBL" id="KUM89545.1"/>
    </source>
</evidence>
<dbReference type="InterPro" id="IPR036249">
    <property type="entry name" value="Thioredoxin-like_sf"/>
</dbReference>
<comment type="caution">
    <text evidence="8">The sequence shown here is derived from an EMBL/GenBank/DDBJ whole genome shotgun (WGS) entry which is preliminary data.</text>
</comment>
<proteinExistence type="inferred from homology"/>
<evidence type="ECO:0000256" key="6">
    <source>
        <dbReference type="SAM" id="SignalP"/>
    </source>
</evidence>
<sequence>MKQGGRVAVALTAALVGAVLAGCGQRGAPPEGAYSALGSVPEKLDPDGTTITVGNPHATVTVHLYEDPRCPVCEEFESTGGGPELKDATVRGEAKTEYTLASFLDDRLGGSGSKKAVNALRAALAEGRFAEYHQVLYRHQPEESEDGFTDERLLELAEQVDGLRGPAFDSAVKDMKYRVFVQASEKAYEEAGGSAAPGGPGTPTVVINTVRIPADYNGVLFDAPVFANLLRQIREAPGEWGAYVFPDVTGMPGLS</sequence>
<comment type="similarity">
    <text evidence="1">Belongs to the thioredoxin family. DsbA subfamily.</text>
</comment>
<dbReference type="PROSITE" id="PS51257">
    <property type="entry name" value="PROKAR_LIPOPROTEIN"/>
    <property type="match status" value="1"/>
</dbReference>
<dbReference type="Gene3D" id="3.40.30.10">
    <property type="entry name" value="Glutaredoxin"/>
    <property type="match status" value="1"/>
</dbReference>
<reference evidence="8 9" key="1">
    <citation type="submission" date="2015-10" db="EMBL/GenBank/DDBJ databases">
        <title>Draft genome sequence of Streptomyces pseudovenezuelae DSM 40212, type strain for the species Streptomyces pseudovenezuelae.</title>
        <authorList>
            <person name="Ruckert C."/>
            <person name="Winkler A."/>
            <person name="Kalinowski J."/>
            <person name="Kampfer P."/>
            <person name="Glaeser S."/>
        </authorList>
    </citation>
    <scope>NUCLEOTIDE SEQUENCE [LARGE SCALE GENOMIC DNA]</scope>
    <source>
        <strain evidence="8 9">DSM 40212</strain>
    </source>
</reference>
<dbReference type="InterPro" id="IPR012336">
    <property type="entry name" value="Thioredoxin-like_fold"/>
</dbReference>
<keyword evidence="3" id="KW-0560">Oxidoreductase</keyword>